<sequence>MKNADNGGASEKSTLQEPLQQPVVDNSKEYSSPTTLDPPENVATSYQRQDGSAEGEAVSSRKPKAAPAASVHHHQSRIPSPFSTTICHR</sequence>
<feature type="compositionally biased region" description="Low complexity" evidence="1">
    <location>
        <begin position="57"/>
        <end position="70"/>
    </location>
</feature>
<feature type="compositionally biased region" description="Polar residues" evidence="1">
    <location>
        <begin position="77"/>
        <end position="89"/>
    </location>
</feature>
<name>A0AAU9N7P7_9ASTR</name>
<reference evidence="2 3" key="1">
    <citation type="submission" date="2022-01" db="EMBL/GenBank/DDBJ databases">
        <authorList>
            <person name="Xiong W."/>
            <person name="Schranz E."/>
        </authorList>
    </citation>
    <scope>NUCLEOTIDE SEQUENCE [LARGE SCALE GENOMIC DNA]</scope>
</reference>
<evidence type="ECO:0000256" key="1">
    <source>
        <dbReference type="SAM" id="MobiDB-lite"/>
    </source>
</evidence>
<evidence type="ECO:0000313" key="3">
    <source>
        <dbReference type="Proteomes" id="UP001157418"/>
    </source>
</evidence>
<protein>
    <submittedName>
        <fullName evidence="2">Uncharacterized protein</fullName>
    </submittedName>
</protein>
<dbReference type="EMBL" id="CAKMRJ010003334">
    <property type="protein sequence ID" value="CAH1433068.1"/>
    <property type="molecule type" value="Genomic_DNA"/>
</dbReference>
<keyword evidence="3" id="KW-1185">Reference proteome</keyword>
<dbReference type="Proteomes" id="UP001157418">
    <property type="component" value="Unassembled WGS sequence"/>
</dbReference>
<feature type="region of interest" description="Disordered" evidence="1">
    <location>
        <begin position="1"/>
        <end position="89"/>
    </location>
</feature>
<comment type="caution">
    <text evidence="2">The sequence shown here is derived from an EMBL/GenBank/DDBJ whole genome shotgun (WGS) entry which is preliminary data.</text>
</comment>
<dbReference type="AlphaFoldDB" id="A0AAU9N7P7"/>
<organism evidence="2 3">
    <name type="scientific">Lactuca virosa</name>
    <dbReference type="NCBI Taxonomy" id="75947"/>
    <lineage>
        <taxon>Eukaryota</taxon>
        <taxon>Viridiplantae</taxon>
        <taxon>Streptophyta</taxon>
        <taxon>Embryophyta</taxon>
        <taxon>Tracheophyta</taxon>
        <taxon>Spermatophyta</taxon>
        <taxon>Magnoliopsida</taxon>
        <taxon>eudicotyledons</taxon>
        <taxon>Gunneridae</taxon>
        <taxon>Pentapetalae</taxon>
        <taxon>asterids</taxon>
        <taxon>campanulids</taxon>
        <taxon>Asterales</taxon>
        <taxon>Asteraceae</taxon>
        <taxon>Cichorioideae</taxon>
        <taxon>Cichorieae</taxon>
        <taxon>Lactucinae</taxon>
        <taxon>Lactuca</taxon>
    </lineage>
</organism>
<gene>
    <name evidence="2" type="ORF">LVIROSA_LOCUS19677</name>
</gene>
<accession>A0AAU9N7P7</accession>
<proteinExistence type="predicted"/>
<evidence type="ECO:0000313" key="2">
    <source>
        <dbReference type="EMBL" id="CAH1433068.1"/>
    </source>
</evidence>